<dbReference type="CDD" id="cd10448">
    <property type="entry name" value="GIY-YIG_unchar_3"/>
    <property type="match status" value="1"/>
</dbReference>
<dbReference type="PROSITE" id="PS50164">
    <property type="entry name" value="GIY_YIG"/>
    <property type="match status" value="1"/>
</dbReference>
<dbReference type="Pfam" id="PF01541">
    <property type="entry name" value="GIY-YIG"/>
    <property type="match status" value="1"/>
</dbReference>
<dbReference type="OrthoDB" id="9807770at2"/>
<sequence length="131" mass="15664">MRPPKQFFVYIMTNGPKPAILYTGVTGNLRRRVWQHKDKLIPGFTSRYNLTRLVYYECFFYPDAATRLVYYECFFYPDAAINREKEIKAWRRSKKIKLIESINPKWEDLAQGWQDQYKPDAAVCREIPRSA</sequence>
<dbReference type="AlphaFoldDB" id="A0A2U3K3Z0"/>
<reference evidence="4" key="1">
    <citation type="submission" date="2018-02" db="EMBL/GenBank/DDBJ databases">
        <authorList>
            <person name="Hausmann B."/>
        </authorList>
    </citation>
    <scope>NUCLEOTIDE SEQUENCE [LARGE SCALE GENOMIC DNA]</scope>
    <source>
        <strain evidence="4">Peat soil MAG SbA1</strain>
    </source>
</reference>
<dbReference type="SUPFAM" id="SSF82771">
    <property type="entry name" value="GIY-YIG endonuclease"/>
    <property type="match status" value="1"/>
</dbReference>
<protein>
    <submittedName>
        <fullName evidence="3">Excinuclease ABC subunit C</fullName>
    </submittedName>
</protein>
<proteinExistence type="inferred from homology"/>
<dbReference type="PANTHER" id="PTHR34477:SF5">
    <property type="entry name" value="BSL5627 PROTEIN"/>
    <property type="match status" value="1"/>
</dbReference>
<gene>
    <name evidence="3" type="ORF">SBA1_1240009</name>
</gene>
<feature type="domain" description="GIY-YIG" evidence="2">
    <location>
        <begin position="5"/>
        <end position="97"/>
    </location>
</feature>
<dbReference type="InterPro" id="IPR000305">
    <property type="entry name" value="GIY-YIG_endonuc"/>
</dbReference>
<evidence type="ECO:0000259" key="2">
    <source>
        <dbReference type="PROSITE" id="PS50164"/>
    </source>
</evidence>
<dbReference type="PANTHER" id="PTHR34477">
    <property type="entry name" value="UPF0213 PROTEIN YHBQ"/>
    <property type="match status" value="1"/>
</dbReference>
<dbReference type="InterPro" id="IPR035901">
    <property type="entry name" value="GIY-YIG_endonuc_sf"/>
</dbReference>
<evidence type="ECO:0000313" key="4">
    <source>
        <dbReference type="Proteomes" id="UP000238701"/>
    </source>
</evidence>
<evidence type="ECO:0000313" key="3">
    <source>
        <dbReference type="EMBL" id="SPF34338.1"/>
    </source>
</evidence>
<dbReference type="InterPro" id="IPR050190">
    <property type="entry name" value="UPF0213_domain"/>
</dbReference>
<dbReference type="Gene3D" id="3.40.1440.10">
    <property type="entry name" value="GIY-YIG endonuclease"/>
    <property type="match status" value="1"/>
</dbReference>
<dbReference type="EMBL" id="OMOD01000029">
    <property type="protein sequence ID" value="SPF34338.1"/>
    <property type="molecule type" value="Genomic_DNA"/>
</dbReference>
<accession>A0A2U3K3Z0</accession>
<comment type="similarity">
    <text evidence="1">Belongs to the UPF0213 family.</text>
</comment>
<name>A0A2U3K3Z0_9BACT</name>
<organism evidence="3 4">
    <name type="scientific">Candidatus Sulfotelmatobacter kueseliae</name>
    <dbReference type="NCBI Taxonomy" id="2042962"/>
    <lineage>
        <taxon>Bacteria</taxon>
        <taxon>Pseudomonadati</taxon>
        <taxon>Acidobacteriota</taxon>
        <taxon>Terriglobia</taxon>
        <taxon>Terriglobales</taxon>
        <taxon>Candidatus Korobacteraceae</taxon>
        <taxon>Candidatus Sulfotelmatobacter</taxon>
    </lineage>
</organism>
<dbReference type="Proteomes" id="UP000238701">
    <property type="component" value="Unassembled WGS sequence"/>
</dbReference>
<evidence type="ECO:0000256" key="1">
    <source>
        <dbReference type="ARBA" id="ARBA00007435"/>
    </source>
</evidence>